<dbReference type="Proteomes" id="UP000243232">
    <property type="component" value="Chromosome I"/>
</dbReference>
<dbReference type="PANTHER" id="PTHR43767:SF1">
    <property type="entry name" value="NONRIBOSOMAL PEPTIDE SYNTHASE PES1 (EUROFUNG)-RELATED"/>
    <property type="match status" value="1"/>
</dbReference>
<dbReference type="InterPro" id="IPR050237">
    <property type="entry name" value="ATP-dep_AMP-bd_enzyme"/>
</dbReference>
<dbReference type="PANTHER" id="PTHR43767">
    <property type="entry name" value="LONG-CHAIN-FATTY-ACID--COA LIGASE"/>
    <property type="match status" value="1"/>
</dbReference>
<dbReference type="AlphaFoldDB" id="A0A1H2FAS0"/>
<evidence type="ECO:0000259" key="2">
    <source>
        <dbReference type="Pfam" id="PF13193"/>
    </source>
</evidence>
<dbReference type="InterPro" id="IPR042099">
    <property type="entry name" value="ANL_N_sf"/>
</dbReference>
<dbReference type="SUPFAM" id="SSF56801">
    <property type="entry name" value="Acetyl-CoA synthetase-like"/>
    <property type="match status" value="1"/>
</dbReference>
<reference evidence="4" key="1">
    <citation type="submission" date="2016-10" db="EMBL/GenBank/DDBJ databases">
        <authorList>
            <person name="Varghese N."/>
            <person name="Submissions S."/>
        </authorList>
    </citation>
    <scope>NUCLEOTIDE SEQUENCE [LARGE SCALE GENOMIC DNA]</scope>
    <source>
        <strain evidence="4">DSM 17875</strain>
    </source>
</reference>
<dbReference type="InterPro" id="IPR020845">
    <property type="entry name" value="AMP-binding_CS"/>
</dbReference>
<organism evidence="3 4">
    <name type="scientific">Pseudomonas pohangensis</name>
    <dbReference type="NCBI Taxonomy" id="364197"/>
    <lineage>
        <taxon>Bacteria</taxon>
        <taxon>Pseudomonadati</taxon>
        <taxon>Pseudomonadota</taxon>
        <taxon>Gammaproteobacteria</taxon>
        <taxon>Pseudomonadales</taxon>
        <taxon>Pseudomonadaceae</taxon>
        <taxon>Pseudomonas</taxon>
    </lineage>
</organism>
<dbReference type="InterPro" id="IPR025110">
    <property type="entry name" value="AMP-bd_C"/>
</dbReference>
<dbReference type="Pfam" id="PF00501">
    <property type="entry name" value="AMP-binding"/>
    <property type="match status" value="1"/>
</dbReference>
<dbReference type="Gene3D" id="3.40.50.12780">
    <property type="entry name" value="N-terminal domain of ligase-like"/>
    <property type="match status" value="1"/>
</dbReference>
<dbReference type="STRING" id="364197.SAMN05216296_1450"/>
<sequence>MDIRAREQDLPWAPVYQELGISLDVKPIAEKSLADYVESHAYRLKDRPAIEYLGTTISYGQLDAYANQLAHVLRELGVGPGDVIGSHLPNTPQYLIALVAAAKLGAAVSGVSPLLTASELTHQVNDARIKVLITLDQFFNQNVATVAANTPLLKAVLVSGPVDFLPGWKRKLAYALNKVPRIKLNPMGTVRVQRLREQMAQASSARIHTAMHFDDTMYIQYTGGTTGKPKGAELTLRSVFSSLTQMDDFARYEAGRDTLASAFPYFHTAGLALGTLGLRQAARILVIPDPRNTALFCKTMREFPPTHLANVPTLFQMLLDDPDFKHIDFSRLKMAVSGAAPFAPEMIHRLEAVIGKGKLCEGYGMTESSGVTVLNPPGRAKVGSVGLPLSNTRVKIVDVDTGMHELPFGEAGEIIVNGAQVMARYLDNPEATAKTMRDFQGEIWLYTGDIGSMDEEGYITISDRAKDMLIVGGYKVFSVEVEGKLAELDCIELCAVIGTPDKKRPGNDIVNLHVQLSAAHQKRNQDDIRTEILDFCREHMSAYKVPKQIHFAEALPLTAVGKLDKKALR</sequence>
<feature type="domain" description="AMP-binding enzyme C-terminal" evidence="2">
    <location>
        <begin position="480"/>
        <end position="562"/>
    </location>
</feature>
<dbReference type="Pfam" id="PF13193">
    <property type="entry name" value="AMP-binding_C"/>
    <property type="match status" value="1"/>
</dbReference>
<dbReference type="Gene3D" id="3.30.300.30">
    <property type="match status" value="1"/>
</dbReference>
<feature type="domain" description="AMP-dependent synthetase/ligase" evidence="1">
    <location>
        <begin position="38"/>
        <end position="426"/>
    </location>
</feature>
<name>A0A1H2FAS0_9PSED</name>
<dbReference type="PROSITE" id="PS00455">
    <property type="entry name" value="AMP_BINDING"/>
    <property type="match status" value="1"/>
</dbReference>
<keyword evidence="4" id="KW-1185">Reference proteome</keyword>
<evidence type="ECO:0000313" key="3">
    <source>
        <dbReference type="EMBL" id="SDU04434.1"/>
    </source>
</evidence>
<dbReference type="InterPro" id="IPR045851">
    <property type="entry name" value="AMP-bd_C_sf"/>
</dbReference>
<gene>
    <name evidence="3" type="ORF">SAMN05216296_1450</name>
</gene>
<dbReference type="GO" id="GO:0016878">
    <property type="term" value="F:acid-thiol ligase activity"/>
    <property type="evidence" value="ECO:0007669"/>
    <property type="project" value="UniProtKB-ARBA"/>
</dbReference>
<evidence type="ECO:0000313" key="4">
    <source>
        <dbReference type="Proteomes" id="UP000243232"/>
    </source>
</evidence>
<dbReference type="InterPro" id="IPR000873">
    <property type="entry name" value="AMP-dep_synth/lig_dom"/>
</dbReference>
<protein>
    <submittedName>
        <fullName evidence="3">Long-chain acyl-CoA synthetase</fullName>
    </submittedName>
</protein>
<dbReference type="EMBL" id="LT629785">
    <property type="protein sequence ID" value="SDU04434.1"/>
    <property type="molecule type" value="Genomic_DNA"/>
</dbReference>
<dbReference type="OrthoDB" id="9803968at2"/>
<evidence type="ECO:0000259" key="1">
    <source>
        <dbReference type="Pfam" id="PF00501"/>
    </source>
</evidence>
<dbReference type="RefSeq" id="WP_090193776.1">
    <property type="nucleotide sequence ID" value="NZ_LT629785.1"/>
</dbReference>
<proteinExistence type="predicted"/>
<accession>A0A1H2FAS0</accession>